<sequence>MKQRILLILNDDAFCLKAFIVQSTIDAFISRCCFA</sequence>
<name>T0K664_COLGC</name>
<dbReference type="HOGENOM" id="CLU_3368444_0_0_1"/>
<protein>
    <submittedName>
        <fullName evidence="1">Uncharacterized protein</fullName>
    </submittedName>
</protein>
<dbReference type="EMBL" id="AMYD01002963">
    <property type="protein sequence ID" value="EQB47449.1"/>
    <property type="molecule type" value="Genomic_DNA"/>
</dbReference>
<reference evidence="2" key="1">
    <citation type="journal article" date="2013" name="Mol. Plant Microbe Interact.">
        <title>Global aspects of pacC regulation of pathogenicity genes in Colletotrichum gloeosporioides as revealed by transcriptome analysis.</title>
        <authorList>
            <person name="Alkan N."/>
            <person name="Meng X."/>
            <person name="Friedlander G."/>
            <person name="Reuveni E."/>
            <person name="Sukno S."/>
            <person name="Sherman A."/>
            <person name="Thon M."/>
            <person name="Fluhr R."/>
            <person name="Prusky D."/>
        </authorList>
    </citation>
    <scope>NUCLEOTIDE SEQUENCE [LARGE SCALE GENOMIC DNA]</scope>
    <source>
        <strain evidence="2">Cg-14</strain>
    </source>
</reference>
<evidence type="ECO:0000313" key="2">
    <source>
        <dbReference type="Proteomes" id="UP000015530"/>
    </source>
</evidence>
<comment type="caution">
    <text evidence="1">The sequence shown here is derived from an EMBL/GenBank/DDBJ whole genome shotgun (WGS) entry which is preliminary data.</text>
</comment>
<gene>
    <name evidence="1" type="ORF">CGLO_13403</name>
</gene>
<dbReference type="AlphaFoldDB" id="T0K664"/>
<evidence type="ECO:0000313" key="1">
    <source>
        <dbReference type="EMBL" id="EQB47449.1"/>
    </source>
</evidence>
<organism evidence="1 2">
    <name type="scientific">Colletotrichum gloeosporioides (strain Cg-14)</name>
    <name type="common">Anthracnose fungus</name>
    <name type="synonym">Glomerella cingulata</name>
    <dbReference type="NCBI Taxonomy" id="1237896"/>
    <lineage>
        <taxon>Eukaryota</taxon>
        <taxon>Fungi</taxon>
        <taxon>Dikarya</taxon>
        <taxon>Ascomycota</taxon>
        <taxon>Pezizomycotina</taxon>
        <taxon>Sordariomycetes</taxon>
        <taxon>Hypocreomycetidae</taxon>
        <taxon>Glomerellales</taxon>
        <taxon>Glomerellaceae</taxon>
        <taxon>Colletotrichum</taxon>
        <taxon>Colletotrichum gloeosporioides species complex</taxon>
    </lineage>
</organism>
<accession>T0K664</accession>
<proteinExistence type="predicted"/>
<dbReference type="Proteomes" id="UP000015530">
    <property type="component" value="Unassembled WGS sequence"/>
</dbReference>